<name>A0A840WH03_9RHOB</name>
<evidence type="ECO:0000256" key="2">
    <source>
        <dbReference type="ARBA" id="ARBA00012415"/>
    </source>
</evidence>
<evidence type="ECO:0000256" key="3">
    <source>
        <dbReference type="ARBA" id="ARBA00019048"/>
    </source>
</evidence>
<dbReference type="InterPro" id="IPR005771">
    <property type="entry name" value="GalU_uridylyltTrfase_bac/arc"/>
</dbReference>
<dbReference type="RefSeq" id="WP_184007923.1">
    <property type="nucleotide sequence ID" value="NZ_JACIJS010000001.1"/>
</dbReference>
<keyword evidence="5 7" id="KW-0548">Nucleotidyltransferase</keyword>
<comment type="catalytic activity">
    <reaction evidence="6 7">
        <text>alpha-D-glucose 1-phosphate + UTP + H(+) = UDP-alpha-D-glucose + diphosphate</text>
        <dbReference type="Rhea" id="RHEA:19889"/>
        <dbReference type="ChEBI" id="CHEBI:15378"/>
        <dbReference type="ChEBI" id="CHEBI:33019"/>
        <dbReference type="ChEBI" id="CHEBI:46398"/>
        <dbReference type="ChEBI" id="CHEBI:58601"/>
        <dbReference type="ChEBI" id="CHEBI:58885"/>
        <dbReference type="EC" id="2.7.7.9"/>
    </reaction>
</comment>
<dbReference type="GO" id="GO:0006011">
    <property type="term" value="P:UDP-alpha-D-glucose metabolic process"/>
    <property type="evidence" value="ECO:0007669"/>
    <property type="project" value="InterPro"/>
</dbReference>
<evidence type="ECO:0000256" key="1">
    <source>
        <dbReference type="ARBA" id="ARBA00006890"/>
    </source>
</evidence>
<dbReference type="EC" id="2.7.7.9" evidence="2 7"/>
<feature type="domain" description="Nucleotidyl transferase" evidence="8">
    <location>
        <begin position="12"/>
        <end position="268"/>
    </location>
</feature>
<dbReference type="AlphaFoldDB" id="A0A840WH03"/>
<organism evidence="9 10">
    <name type="scientific">Rubricella aquisinus</name>
    <dbReference type="NCBI Taxonomy" id="2028108"/>
    <lineage>
        <taxon>Bacteria</taxon>
        <taxon>Pseudomonadati</taxon>
        <taxon>Pseudomonadota</taxon>
        <taxon>Alphaproteobacteria</taxon>
        <taxon>Rhodobacterales</taxon>
        <taxon>Paracoccaceae</taxon>
        <taxon>Rubricella</taxon>
    </lineage>
</organism>
<evidence type="ECO:0000256" key="6">
    <source>
        <dbReference type="ARBA" id="ARBA00048128"/>
    </source>
</evidence>
<dbReference type="PANTHER" id="PTHR43197:SF1">
    <property type="entry name" value="UTP--GLUCOSE-1-PHOSPHATE URIDYLYLTRANSFERASE"/>
    <property type="match status" value="1"/>
</dbReference>
<evidence type="ECO:0000256" key="4">
    <source>
        <dbReference type="ARBA" id="ARBA00022679"/>
    </source>
</evidence>
<comment type="caution">
    <text evidence="9">The sequence shown here is derived from an EMBL/GenBank/DDBJ whole genome shotgun (WGS) entry which is preliminary data.</text>
</comment>
<comment type="similarity">
    <text evidence="1 7">Belongs to the UDPGP type 2 family.</text>
</comment>
<keyword evidence="4 7" id="KW-0808">Transferase</keyword>
<gene>
    <name evidence="9" type="ORF">FHS89_000397</name>
</gene>
<evidence type="ECO:0000259" key="8">
    <source>
        <dbReference type="Pfam" id="PF00483"/>
    </source>
</evidence>
<dbReference type="CDD" id="cd02541">
    <property type="entry name" value="UGPase_prokaryotic"/>
    <property type="match status" value="1"/>
</dbReference>
<dbReference type="EMBL" id="JACIJS010000001">
    <property type="protein sequence ID" value="MBB5514399.1"/>
    <property type="molecule type" value="Genomic_DNA"/>
</dbReference>
<dbReference type="Proteomes" id="UP000553766">
    <property type="component" value="Unassembled WGS sequence"/>
</dbReference>
<protein>
    <recommendedName>
        <fullName evidence="3 7">UTP--glucose-1-phosphate uridylyltransferase</fullName>
        <ecNumber evidence="2 7">2.7.7.9</ecNumber>
    </recommendedName>
    <alternativeName>
        <fullName evidence="7">UDP-glucose pyrophosphorylase</fullName>
    </alternativeName>
</protein>
<evidence type="ECO:0000313" key="9">
    <source>
        <dbReference type="EMBL" id="MBB5514399.1"/>
    </source>
</evidence>
<dbReference type="PANTHER" id="PTHR43197">
    <property type="entry name" value="UTP--GLUCOSE-1-PHOSPHATE URIDYLYLTRANSFERASE"/>
    <property type="match status" value="1"/>
</dbReference>
<sequence length="298" mass="32831">MKRKVSKAVFPVAGLGTRFLPATKSIPKEIMTLVDRPLIQYAIDEAREAGIKEFIFVTAKGKSALEDYFDGAPELEKTLRKKGKDDLLRELKRTDMDSGAIAYIRQREALGLGHAVWCARRLIGDEPFAVVLPDDVIMGEPGCLKQMVDAHEETGGNIVAAMEVPRENISSYGVLDVDSTEGSVLRVNGMVEKPPMEEAPSNLAVIGRYILTPEVLQQLNKKERGAGDEIQLTDAIAREVGGDRGVYGLRFSGERYDCGSKAGYLQATVRFGLSRPELRDELAEFIRDIASTLDMPEQ</sequence>
<dbReference type="NCBIfam" id="TIGR01099">
    <property type="entry name" value="galU"/>
    <property type="match status" value="1"/>
</dbReference>
<dbReference type="Pfam" id="PF00483">
    <property type="entry name" value="NTP_transferase"/>
    <property type="match status" value="1"/>
</dbReference>
<accession>A0A840WH03</accession>
<dbReference type="InterPro" id="IPR005835">
    <property type="entry name" value="NTP_transferase_dom"/>
</dbReference>
<evidence type="ECO:0000256" key="5">
    <source>
        <dbReference type="ARBA" id="ARBA00022695"/>
    </source>
</evidence>
<dbReference type="Gene3D" id="3.90.550.10">
    <property type="entry name" value="Spore Coat Polysaccharide Biosynthesis Protein SpsA, Chain A"/>
    <property type="match status" value="1"/>
</dbReference>
<evidence type="ECO:0000313" key="10">
    <source>
        <dbReference type="Proteomes" id="UP000553766"/>
    </source>
</evidence>
<dbReference type="SUPFAM" id="SSF53448">
    <property type="entry name" value="Nucleotide-diphospho-sugar transferases"/>
    <property type="match status" value="1"/>
</dbReference>
<evidence type="ECO:0000256" key="7">
    <source>
        <dbReference type="RuleBase" id="RU361259"/>
    </source>
</evidence>
<keyword evidence="10" id="KW-1185">Reference proteome</keyword>
<reference evidence="9 10" key="1">
    <citation type="submission" date="2020-08" db="EMBL/GenBank/DDBJ databases">
        <title>Genomic Encyclopedia of Type Strains, Phase IV (KMG-IV): sequencing the most valuable type-strain genomes for metagenomic binning, comparative biology and taxonomic classification.</title>
        <authorList>
            <person name="Goeker M."/>
        </authorList>
    </citation>
    <scope>NUCLEOTIDE SEQUENCE [LARGE SCALE GENOMIC DNA]</scope>
    <source>
        <strain evidence="9 10">DSM 103377</strain>
    </source>
</reference>
<proteinExistence type="inferred from homology"/>
<dbReference type="GO" id="GO:0003983">
    <property type="term" value="F:UTP:glucose-1-phosphate uridylyltransferase activity"/>
    <property type="evidence" value="ECO:0007669"/>
    <property type="project" value="UniProtKB-EC"/>
</dbReference>
<dbReference type="InterPro" id="IPR029044">
    <property type="entry name" value="Nucleotide-diphossugar_trans"/>
</dbReference>